<dbReference type="GO" id="GO:0008967">
    <property type="term" value="F:phosphoglycolate phosphatase activity"/>
    <property type="evidence" value="ECO:0007669"/>
    <property type="project" value="TreeGrafter"/>
</dbReference>
<dbReference type="Pfam" id="PF00702">
    <property type="entry name" value="Hydrolase"/>
    <property type="match status" value="1"/>
</dbReference>
<dbReference type="RefSeq" id="WP_078921967.1">
    <property type="nucleotide sequence ID" value="NZ_FUYB01000005.1"/>
</dbReference>
<dbReference type="InterPro" id="IPR050155">
    <property type="entry name" value="HAD-like_hydrolase_sf"/>
</dbReference>
<gene>
    <name evidence="1" type="ORF">SAMN02745130_01493</name>
</gene>
<accession>A0A1T4WD86</accession>
<dbReference type="GO" id="GO:0006281">
    <property type="term" value="P:DNA repair"/>
    <property type="evidence" value="ECO:0007669"/>
    <property type="project" value="TreeGrafter"/>
</dbReference>
<dbReference type="SFLD" id="SFLDG01129">
    <property type="entry name" value="C1.5:_HAD__Beta-PGM__Phosphata"/>
    <property type="match status" value="1"/>
</dbReference>
<dbReference type="CDD" id="cd01427">
    <property type="entry name" value="HAD_like"/>
    <property type="match status" value="1"/>
</dbReference>
<dbReference type="SFLD" id="SFLDS00003">
    <property type="entry name" value="Haloacid_Dehalogenase"/>
    <property type="match status" value="1"/>
</dbReference>
<dbReference type="NCBIfam" id="TIGR01509">
    <property type="entry name" value="HAD-SF-IA-v3"/>
    <property type="match status" value="1"/>
</dbReference>
<dbReference type="SUPFAM" id="SSF56784">
    <property type="entry name" value="HAD-like"/>
    <property type="match status" value="1"/>
</dbReference>
<dbReference type="InterPro" id="IPR006439">
    <property type="entry name" value="HAD-SF_hydro_IA"/>
</dbReference>
<proteinExistence type="predicted"/>
<dbReference type="GO" id="GO:0005829">
    <property type="term" value="C:cytosol"/>
    <property type="evidence" value="ECO:0007669"/>
    <property type="project" value="TreeGrafter"/>
</dbReference>
<dbReference type="InterPro" id="IPR036412">
    <property type="entry name" value="HAD-like_sf"/>
</dbReference>
<dbReference type="AlphaFoldDB" id="A0A1T4WD86"/>
<dbReference type="InterPro" id="IPR023214">
    <property type="entry name" value="HAD_sf"/>
</dbReference>
<dbReference type="Proteomes" id="UP000190460">
    <property type="component" value="Unassembled WGS sequence"/>
</dbReference>
<keyword evidence="1" id="KW-0378">Hydrolase</keyword>
<dbReference type="OrthoDB" id="9773910at2"/>
<organism evidence="1 2">
    <name type="scientific">Thiothrix eikelboomii</name>
    <dbReference type="NCBI Taxonomy" id="92487"/>
    <lineage>
        <taxon>Bacteria</taxon>
        <taxon>Pseudomonadati</taxon>
        <taxon>Pseudomonadota</taxon>
        <taxon>Gammaproteobacteria</taxon>
        <taxon>Thiotrichales</taxon>
        <taxon>Thiotrichaceae</taxon>
        <taxon>Thiothrix</taxon>
    </lineage>
</organism>
<dbReference type="PANTHER" id="PTHR43434">
    <property type="entry name" value="PHOSPHOGLYCOLATE PHOSPHATASE"/>
    <property type="match status" value="1"/>
</dbReference>
<dbReference type="EMBL" id="FUYB01000005">
    <property type="protein sequence ID" value="SKA75253.1"/>
    <property type="molecule type" value="Genomic_DNA"/>
</dbReference>
<reference evidence="1 2" key="1">
    <citation type="submission" date="2017-02" db="EMBL/GenBank/DDBJ databases">
        <authorList>
            <person name="Peterson S.W."/>
        </authorList>
    </citation>
    <scope>NUCLEOTIDE SEQUENCE [LARGE SCALE GENOMIC DNA]</scope>
    <source>
        <strain evidence="1 2">ATCC 49788</strain>
    </source>
</reference>
<sequence>MSKFPDNPYLPWSEINTVFLDMDGTLLDLHFDNHFWLEHLPKRVAEHKQLAPAEARLLVTEHCAAIEGSLNWYCLDYWQAYLAMDIVALKHEIAERIAVRAHVEAFLGYLRQLDKRIVLLTNAHHKSVNLKFEYVNLAPYFDRIISSHELGLAKEETGFWERLLAIENFQPEHSLFIDDNLQVLRNAKQYGLKYLLAVRDPDSTLPPKDTAEFEAVVCYQQLMR</sequence>
<dbReference type="Gene3D" id="3.40.50.1000">
    <property type="entry name" value="HAD superfamily/HAD-like"/>
    <property type="match status" value="1"/>
</dbReference>
<evidence type="ECO:0000313" key="2">
    <source>
        <dbReference type="Proteomes" id="UP000190460"/>
    </source>
</evidence>
<protein>
    <submittedName>
        <fullName evidence="1">Putative hydrolase of the HAD superfamily</fullName>
    </submittedName>
</protein>
<dbReference type="STRING" id="92487.SAMN02745130_01493"/>
<evidence type="ECO:0000313" key="1">
    <source>
        <dbReference type="EMBL" id="SKA75253.1"/>
    </source>
</evidence>
<dbReference type="PANTHER" id="PTHR43434:SF3">
    <property type="entry name" value="GMP_IMP NUCLEOTIDASE YRFG"/>
    <property type="match status" value="1"/>
</dbReference>
<name>A0A1T4WD86_9GAMM</name>
<keyword evidence="2" id="KW-1185">Reference proteome</keyword>
<dbReference type="NCBIfam" id="NF011564">
    <property type="entry name" value="PRK14988.1"/>
    <property type="match status" value="1"/>
</dbReference>